<reference evidence="6" key="1">
    <citation type="journal article" date="2019" name="Int. J. Syst. Evol. Microbiol.">
        <title>The Global Catalogue of Microorganisms (GCM) 10K type strain sequencing project: providing services to taxonomists for standard genome sequencing and annotation.</title>
        <authorList>
            <consortium name="The Broad Institute Genomics Platform"/>
            <consortium name="The Broad Institute Genome Sequencing Center for Infectious Disease"/>
            <person name="Wu L."/>
            <person name="Ma J."/>
        </authorList>
    </citation>
    <scope>NUCLEOTIDE SEQUENCE [LARGE SCALE GENOMIC DNA]</scope>
    <source>
        <strain evidence="6">CCUG 49018</strain>
    </source>
</reference>
<evidence type="ECO:0000256" key="2">
    <source>
        <dbReference type="ARBA" id="ARBA00023163"/>
    </source>
</evidence>
<proteinExistence type="predicted"/>
<accession>A0ABW3VN08</accession>
<keyword evidence="1" id="KW-0805">Transcription regulation</keyword>
<evidence type="ECO:0000256" key="3">
    <source>
        <dbReference type="SAM" id="MobiDB-lite"/>
    </source>
</evidence>
<gene>
    <name evidence="5" type="ORF">ACFQ34_25165</name>
</gene>
<dbReference type="Pfam" id="PF13490">
    <property type="entry name" value="zf-HC2"/>
    <property type="match status" value="1"/>
</dbReference>
<dbReference type="Gene3D" id="1.10.10.1320">
    <property type="entry name" value="Anti-sigma factor, zinc-finger domain"/>
    <property type="match status" value="1"/>
</dbReference>
<dbReference type="RefSeq" id="WP_013673220.1">
    <property type="nucleotide sequence ID" value="NZ_BAABKS010000015.1"/>
</dbReference>
<feature type="domain" description="Putative zinc-finger" evidence="4">
    <location>
        <begin position="22"/>
        <end position="52"/>
    </location>
</feature>
<feature type="region of interest" description="Disordered" evidence="3">
    <location>
        <begin position="112"/>
        <end position="136"/>
    </location>
</feature>
<organism evidence="5 6">
    <name type="scientific">Pseudonocardia benzenivorans</name>
    <dbReference type="NCBI Taxonomy" id="228005"/>
    <lineage>
        <taxon>Bacteria</taxon>
        <taxon>Bacillati</taxon>
        <taxon>Actinomycetota</taxon>
        <taxon>Actinomycetes</taxon>
        <taxon>Pseudonocardiales</taxon>
        <taxon>Pseudonocardiaceae</taxon>
        <taxon>Pseudonocardia</taxon>
    </lineage>
</organism>
<evidence type="ECO:0000259" key="4">
    <source>
        <dbReference type="Pfam" id="PF13490"/>
    </source>
</evidence>
<evidence type="ECO:0000313" key="6">
    <source>
        <dbReference type="Proteomes" id="UP001597182"/>
    </source>
</evidence>
<protein>
    <submittedName>
        <fullName evidence="5">Zf-HC2 domain-containing protein</fullName>
    </submittedName>
</protein>
<dbReference type="InterPro" id="IPR027383">
    <property type="entry name" value="Znf_put"/>
</dbReference>
<evidence type="ECO:0000256" key="1">
    <source>
        <dbReference type="ARBA" id="ARBA00023015"/>
    </source>
</evidence>
<sequence length="236" mass="23851">MTDARRRFAVNTPDWGEGHLTLDAIVAFTDGELSAGAHARATAHLAHCPECAEEVVEQDQARLLLRSASAPAMPSSLLSSLRSIPMDADLPDEPPAGLAMTPDGQLVSVLRPLGPSTNRPSDAAADPVRGTRSGTADVRLGHGRRLRIGAGVAVSGLALGALALAAPSASVDVPAAAGSPPAFGSALPASFGLPPQEGIDAATVAPAQSGPATDVSADVVDRLDGMAPSFLPPSRR</sequence>
<evidence type="ECO:0000313" key="5">
    <source>
        <dbReference type="EMBL" id="MFD1236589.1"/>
    </source>
</evidence>
<keyword evidence="6" id="KW-1185">Reference proteome</keyword>
<keyword evidence="2" id="KW-0804">Transcription</keyword>
<dbReference type="InterPro" id="IPR041916">
    <property type="entry name" value="Anti_sigma_zinc_sf"/>
</dbReference>
<comment type="caution">
    <text evidence="5">The sequence shown here is derived from an EMBL/GenBank/DDBJ whole genome shotgun (WGS) entry which is preliminary data.</text>
</comment>
<dbReference type="EMBL" id="JBHTMB010000234">
    <property type="protein sequence ID" value="MFD1236589.1"/>
    <property type="molecule type" value="Genomic_DNA"/>
</dbReference>
<name>A0ABW3VN08_9PSEU</name>
<dbReference type="Proteomes" id="UP001597182">
    <property type="component" value="Unassembled WGS sequence"/>
</dbReference>